<accession>A0A4Z2JB65</accession>
<gene>
    <name evidence="1" type="ORF">EYF80_002282</name>
</gene>
<evidence type="ECO:0000313" key="2">
    <source>
        <dbReference type="Proteomes" id="UP000314294"/>
    </source>
</evidence>
<dbReference type="AlphaFoldDB" id="A0A4Z2JB65"/>
<sequence>MLRGAAGPALSDPPHLPGFCLPFHPPADERSAGSHHTARDPVLRVLCSSTTASFTTRCEYIGDNVLGLDTPTKTIN</sequence>
<keyword evidence="2" id="KW-1185">Reference proteome</keyword>
<organism evidence="1 2">
    <name type="scientific">Liparis tanakae</name>
    <name type="common">Tanaka's snailfish</name>
    <dbReference type="NCBI Taxonomy" id="230148"/>
    <lineage>
        <taxon>Eukaryota</taxon>
        <taxon>Metazoa</taxon>
        <taxon>Chordata</taxon>
        <taxon>Craniata</taxon>
        <taxon>Vertebrata</taxon>
        <taxon>Euteleostomi</taxon>
        <taxon>Actinopterygii</taxon>
        <taxon>Neopterygii</taxon>
        <taxon>Teleostei</taxon>
        <taxon>Neoteleostei</taxon>
        <taxon>Acanthomorphata</taxon>
        <taxon>Eupercaria</taxon>
        <taxon>Perciformes</taxon>
        <taxon>Cottioidei</taxon>
        <taxon>Cottales</taxon>
        <taxon>Liparidae</taxon>
        <taxon>Liparis</taxon>
    </lineage>
</organism>
<reference evidence="1 2" key="1">
    <citation type="submission" date="2019-03" db="EMBL/GenBank/DDBJ databases">
        <title>First draft genome of Liparis tanakae, snailfish: a comprehensive survey of snailfish specific genes.</title>
        <authorList>
            <person name="Kim W."/>
            <person name="Song I."/>
            <person name="Jeong J.-H."/>
            <person name="Kim D."/>
            <person name="Kim S."/>
            <person name="Ryu S."/>
            <person name="Song J.Y."/>
            <person name="Lee S.K."/>
        </authorList>
    </citation>
    <scope>NUCLEOTIDE SEQUENCE [LARGE SCALE GENOMIC DNA]</scope>
    <source>
        <tissue evidence="1">Muscle</tissue>
    </source>
</reference>
<evidence type="ECO:0000313" key="1">
    <source>
        <dbReference type="EMBL" id="TNN87565.1"/>
    </source>
</evidence>
<protein>
    <submittedName>
        <fullName evidence="1">Uncharacterized protein</fullName>
    </submittedName>
</protein>
<comment type="caution">
    <text evidence="1">The sequence shown here is derived from an EMBL/GenBank/DDBJ whole genome shotgun (WGS) entry which is preliminary data.</text>
</comment>
<dbReference type="EMBL" id="SRLO01000010">
    <property type="protein sequence ID" value="TNN87565.1"/>
    <property type="molecule type" value="Genomic_DNA"/>
</dbReference>
<name>A0A4Z2JB65_9TELE</name>
<proteinExistence type="predicted"/>
<dbReference type="Proteomes" id="UP000314294">
    <property type="component" value="Unassembled WGS sequence"/>
</dbReference>